<reference evidence="6 7" key="1">
    <citation type="submission" date="2020-08" db="EMBL/GenBank/DDBJ databases">
        <title>Genomic Encyclopedia of Type Strains, Phase III (KMG-III): the genomes of soil and plant-associated and newly described type strains.</title>
        <authorList>
            <person name="Whitman W."/>
        </authorList>
    </citation>
    <scope>NUCLEOTIDE SEQUENCE [LARGE SCALE GENOMIC DNA]</scope>
    <source>
        <strain evidence="6 7">CECT 8640</strain>
    </source>
</reference>
<dbReference type="InterPro" id="IPR026335">
    <property type="entry name" value="rSAM_SPASM_FxsB"/>
</dbReference>
<dbReference type="AlphaFoldDB" id="A0A841CPG1"/>
<dbReference type="SFLD" id="SFLDS00029">
    <property type="entry name" value="Radical_SAM"/>
    <property type="match status" value="1"/>
</dbReference>
<keyword evidence="3" id="KW-0408">Iron</keyword>
<dbReference type="PANTHER" id="PTHR43273:SF8">
    <property type="entry name" value="RADICAL SAM DOMAIN PROTEIN"/>
    <property type="match status" value="1"/>
</dbReference>
<comment type="caution">
    <text evidence="6">The sequence shown here is derived from an EMBL/GenBank/DDBJ whole genome shotgun (WGS) entry which is preliminary data.</text>
</comment>
<dbReference type="GO" id="GO:0051536">
    <property type="term" value="F:iron-sulfur cluster binding"/>
    <property type="evidence" value="ECO:0007669"/>
    <property type="project" value="UniProtKB-KW"/>
</dbReference>
<proteinExistence type="predicted"/>
<dbReference type="InterPro" id="IPR013785">
    <property type="entry name" value="Aldolase_TIM"/>
</dbReference>
<dbReference type="SFLD" id="SFLDG01072">
    <property type="entry name" value="dehydrogenase_like"/>
    <property type="match status" value="1"/>
</dbReference>
<dbReference type="CDD" id="cd01335">
    <property type="entry name" value="Radical_SAM"/>
    <property type="match status" value="1"/>
</dbReference>
<accession>A0A841CPG1</accession>
<dbReference type="RefSeq" id="WP_184695828.1">
    <property type="nucleotide sequence ID" value="NZ_JACHJN010000010.1"/>
</dbReference>
<evidence type="ECO:0000313" key="7">
    <source>
        <dbReference type="Proteomes" id="UP000547510"/>
    </source>
</evidence>
<evidence type="ECO:0000256" key="1">
    <source>
        <dbReference type="ARBA" id="ARBA00022691"/>
    </source>
</evidence>
<dbReference type="PANTHER" id="PTHR43273">
    <property type="entry name" value="ANAEROBIC SULFATASE-MATURATING ENZYME HOMOLOG ASLB-RELATED"/>
    <property type="match status" value="1"/>
</dbReference>
<evidence type="ECO:0000259" key="5">
    <source>
        <dbReference type="PROSITE" id="PS51918"/>
    </source>
</evidence>
<keyword evidence="1" id="KW-0949">S-adenosyl-L-methionine</keyword>
<keyword evidence="7" id="KW-1185">Reference proteome</keyword>
<evidence type="ECO:0000256" key="3">
    <source>
        <dbReference type="ARBA" id="ARBA00023004"/>
    </source>
</evidence>
<dbReference type="Gene3D" id="3.20.20.70">
    <property type="entry name" value="Aldolase class I"/>
    <property type="match status" value="1"/>
</dbReference>
<dbReference type="SFLD" id="SFLDG01067">
    <property type="entry name" value="SPASM/twitch_domain_containing"/>
    <property type="match status" value="1"/>
</dbReference>
<feature type="domain" description="Radical SAM core" evidence="5">
    <location>
        <begin position="3"/>
        <end position="242"/>
    </location>
</feature>
<dbReference type="Pfam" id="PF04055">
    <property type="entry name" value="Radical_SAM"/>
    <property type="match status" value="1"/>
</dbReference>
<evidence type="ECO:0000256" key="2">
    <source>
        <dbReference type="ARBA" id="ARBA00022723"/>
    </source>
</evidence>
<dbReference type="NCBIfam" id="TIGR04269">
    <property type="entry name" value="SAM_SPASM_FxsB"/>
    <property type="match status" value="1"/>
</dbReference>
<dbReference type="InterPro" id="IPR023867">
    <property type="entry name" value="Sulphatase_maturase_rSAM"/>
</dbReference>
<dbReference type="SFLD" id="SFLDG01386">
    <property type="entry name" value="main_SPASM_domain-containing"/>
    <property type="match status" value="1"/>
</dbReference>
<dbReference type="SMART" id="SM00729">
    <property type="entry name" value="Elp3"/>
    <property type="match status" value="1"/>
</dbReference>
<gene>
    <name evidence="6" type="ORF">FHS29_005809</name>
</gene>
<sequence length="373" mass="40857">MEARPFRQFVVKVHSRCNLACDYCYVYELADQGWRSRPRAMSPEVVARTAERVAEHVRAHRLSEVEVVLHGGEPLLFGRAPVKSLVRRFRSAVPARVRFSVQTNGTLLDRDFLDLLAALDVRVGVSVDGDPEAHDRHRVRPDGTGSWAAVRSALRLLAGEFRSVYGGLLCVVDVRTDPFRVYESLLEFAPPVIDFLLPHGNWSTPPQDRISGSSDTPYADWLIALFDRWYVRPETRVRLFEELLNVVLGGRSRVEGVGLTPTAQVVVETDGAISASDILASSSPAAAFTGLHVARDDFDRVSVSPEVVAAQSGLAGLSATCRSCAVVSACGGGLRAHRFAADGFDHPSVYCPDLYRLITHIRDRVAADLAALA</sequence>
<dbReference type="EMBL" id="JACHJN010000010">
    <property type="protein sequence ID" value="MBB5959189.1"/>
    <property type="molecule type" value="Genomic_DNA"/>
</dbReference>
<keyword evidence="4" id="KW-0411">Iron-sulfur</keyword>
<dbReference type="SUPFAM" id="SSF102114">
    <property type="entry name" value="Radical SAM enzymes"/>
    <property type="match status" value="1"/>
</dbReference>
<name>A0A841CPG1_9PSEU</name>
<dbReference type="Proteomes" id="UP000547510">
    <property type="component" value="Unassembled WGS sequence"/>
</dbReference>
<dbReference type="InterPro" id="IPR007197">
    <property type="entry name" value="rSAM"/>
</dbReference>
<organism evidence="6 7">
    <name type="scientific">Saccharothrix tamanrassetensis</name>
    <dbReference type="NCBI Taxonomy" id="1051531"/>
    <lineage>
        <taxon>Bacteria</taxon>
        <taxon>Bacillati</taxon>
        <taxon>Actinomycetota</taxon>
        <taxon>Actinomycetes</taxon>
        <taxon>Pseudonocardiales</taxon>
        <taxon>Pseudonocardiaceae</taxon>
        <taxon>Saccharothrix</taxon>
    </lineage>
</organism>
<protein>
    <recommendedName>
        <fullName evidence="5">Radical SAM core domain-containing protein</fullName>
    </recommendedName>
</protein>
<dbReference type="GO" id="GO:0016491">
    <property type="term" value="F:oxidoreductase activity"/>
    <property type="evidence" value="ECO:0007669"/>
    <property type="project" value="InterPro"/>
</dbReference>
<keyword evidence="2" id="KW-0479">Metal-binding</keyword>
<dbReference type="InterPro" id="IPR006638">
    <property type="entry name" value="Elp3/MiaA/NifB-like_rSAM"/>
</dbReference>
<evidence type="ECO:0000256" key="4">
    <source>
        <dbReference type="ARBA" id="ARBA00023014"/>
    </source>
</evidence>
<dbReference type="InterPro" id="IPR058240">
    <property type="entry name" value="rSAM_sf"/>
</dbReference>
<dbReference type="GO" id="GO:0046872">
    <property type="term" value="F:metal ion binding"/>
    <property type="evidence" value="ECO:0007669"/>
    <property type="project" value="UniProtKB-KW"/>
</dbReference>
<evidence type="ECO:0000313" key="6">
    <source>
        <dbReference type="EMBL" id="MBB5959189.1"/>
    </source>
</evidence>
<dbReference type="PROSITE" id="PS51918">
    <property type="entry name" value="RADICAL_SAM"/>
    <property type="match status" value="1"/>
</dbReference>